<dbReference type="EMBL" id="CP011502">
    <property type="protein sequence ID" value="ALX05199.1"/>
    <property type="molecule type" value="Genomic_DNA"/>
</dbReference>
<dbReference type="AlphaFoldDB" id="A0A0U4C2N7"/>
<dbReference type="RefSeq" id="WP_067858500.1">
    <property type="nucleotide sequence ID" value="NZ_CP011502.1"/>
</dbReference>
<reference evidence="2 3" key="1">
    <citation type="journal article" date="1991" name="Int. J. Syst. Bacteriol.">
        <title>Description of the erythromycin-producing bacterium Arthrobacter sp. strain NRRL B-3381 as Aeromicrobium erythreum gen. nov., sp. nov.</title>
        <authorList>
            <person name="Miller E.S."/>
            <person name="Woese C.R."/>
            <person name="Brenner S."/>
        </authorList>
    </citation>
    <scope>NUCLEOTIDE SEQUENCE [LARGE SCALE GENOMIC DNA]</scope>
    <source>
        <strain evidence="2 3">AR18</strain>
    </source>
</reference>
<dbReference type="OrthoDB" id="3789162at2"/>
<protein>
    <submittedName>
        <fullName evidence="2">Uncharacterized protein</fullName>
    </submittedName>
</protein>
<evidence type="ECO:0000313" key="3">
    <source>
        <dbReference type="Proteomes" id="UP000067689"/>
    </source>
</evidence>
<sequence>MALSRREIAKDAVQQGVEAAITTGGRISAILFDTARRVTTELGAFGAELFEITEASKRAGEDPDPTDRVTPTHPQDR</sequence>
<dbReference type="STRING" id="2041.AERYTH_11030"/>
<keyword evidence="3" id="KW-1185">Reference proteome</keyword>
<name>A0A0U4C2N7_9ACTN</name>
<gene>
    <name evidence="2" type="ORF">AERYTH_11030</name>
</gene>
<dbReference type="KEGG" id="aer:AERYTH_11030"/>
<proteinExistence type="predicted"/>
<evidence type="ECO:0000313" key="2">
    <source>
        <dbReference type="EMBL" id="ALX05199.1"/>
    </source>
</evidence>
<accession>A0A0U4C2N7</accession>
<dbReference type="Proteomes" id="UP000067689">
    <property type="component" value="Chromosome"/>
</dbReference>
<evidence type="ECO:0000256" key="1">
    <source>
        <dbReference type="SAM" id="MobiDB-lite"/>
    </source>
</evidence>
<organism evidence="2 3">
    <name type="scientific">Aeromicrobium erythreum</name>
    <dbReference type="NCBI Taxonomy" id="2041"/>
    <lineage>
        <taxon>Bacteria</taxon>
        <taxon>Bacillati</taxon>
        <taxon>Actinomycetota</taxon>
        <taxon>Actinomycetes</taxon>
        <taxon>Propionibacteriales</taxon>
        <taxon>Nocardioidaceae</taxon>
        <taxon>Aeromicrobium</taxon>
    </lineage>
</organism>
<dbReference type="PATRIC" id="fig|2041.4.peg.2307"/>
<feature type="compositionally biased region" description="Basic and acidic residues" evidence="1">
    <location>
        <begin position="55"/>
        <end position="67"/>
    </location>
</feature>
<feature type="region of interest" description="Disordered" evidence="1">
    <location>
        <begin position="55"/>
        <end position="77"/>
    </location>
</feature>